<feature type="compositionally biased region" description="Low complexity" evidence="1">
    <location>
        <begin position="1"/>
        <end position="12"/>
    </location>
</feature>
<dbReference type="GeneID" id="19972817"/>
<evidence type="ECO:0000313" key="4">
    <source>
        <dbReference type="Proteomes" id="UP000030752"/>
    </source>
</evidence>
<proteinExistence type="predicted"/>
<gene>
    <name evidence="3" type="ORF">HMPREF1541_05478</name>
</gene>
<evidence type="ECO:0000259" key="2">
    <source>
        <dbReference type="Pfam" id="PF18566"/>
    </source>
</evidence>
<dbReference type="STRING" id="1220924.W2RSF9"/>
<accession>W2RSF9</accession>
<dbReference type="EMBL" id="KB822721">
    <property type="protein sequence ID" value="ETN39255.1"/>
    <property type="molecule type" value="Genomic_DNA"/>
</dbReference>
<dbReference type="Proteomes" id="UP000030752">
    <property type="component" value="Unassembled WGS sequence"/>
</dbReference>
<name>W2RSF9_CYPE1</name>
<evidence type="ECO:0000313" key="3">
    <source>
        <dbReference type="EMBL" id="ETN39255.1"/>
    </source>
</evidence>
<dbReference type="HOGENOM" id="CLU_044865_1_0_1"/>
<dbReference type="eggNOG" id="ENOG502RKGE">
    <property type="taxonomic scope" value="Eukaryota"/>
</dbReference>
<keyword evidence="4" id="KW-1185">Reference proteome</keyword>
<protein>
    <recommendedName>
        <fullName evidence="2">Linalool dehydratase/isomerase domain-containing protein</fullName>
    </recommendedName>
</protein>
<organism evidence="3 4">
    <name type="scientific">Cyphellophora europaea (strain CBS 101466)</name>
    <name type="common">Phialophora europaea</name>
    <dbReference type="NCBI Taxonomy" id="1220924"/>
    <lineage>
        <taxon>Eukaryota</taxon>
        <taxon>Fungi</taxon>
        <taxon>Dikarya</taxon>
        <taxon>Ascomycota</taxon>
        <taxon>Pezizomycotina</taxon>
        <taxon>Eurotiomycetes</taxon>
        <taxon>Chaetothyriomycetidae</taxon>
        <taxon>Chaetothyriales</taxon>
        <taxon>Cyphellophoraceae</taxon>
        <taxon>Cyphellophora</taxon>
    </lineage>
</organism>
<dbReference type="AlphaFoldDB" id="W2RSF9"/>
<dbReference type="InterPro" id="IPR041411">
    <property type="entry name" value="Ldi"/>
</dbReference>
<dbReference type="VEuPathDB" id="FungiDB:HMPREF1541_05478"/>
<reference evidence="3 4" key="1">
    <citation type="submission" date="2013-03" db="EMBL/GenBank/DDBJ databases">
        <title>The Genome Sequence of Phialophora europaea CBS 101466.</title>
        <authorList>
            <consortium name="The Broad Institute Genomics Platform"/>
            <person name="Cuomo C."/>
            <person name="de Hoog S."/>
            <person name="Gorbushina A."/>
            <person name="Walker B."/>
            <person name="Young S.K."/>
            <person name="Zeng Q."/>
            <person name="Gargeya S."/>
            <person name="Fitzgerald M."/>
            <person name="Haas B."/>
            <person name="Abouelleil A."/>
            <person name="Allen A.W."/>
            <person name="Alvarado L."/>
            <person name="Arachchi H.M."/>
            <person name="Berlin A.M."/>
            <person name="Chapman S.B."/>
            <person name="Gainer-Dewar J."/>
            <person name="Goldberg J."/>
            <person name="Griggs A."/>
            <person name="Gujja S."/>
            <person name="Hansen M."/>
            <person name="Howarth C."/>
            <person name="Imamovic A."/>
            <person name="Ireland A."/>
            <person name="Larimer J."/>
            <person name="McCowan C."/>
            <person name="Murphy C."/>
            <person name="Pearson M."/>
            <person name="Poon T.W."/>
            <person name="Priest M."/>
            <person name="Roberts A."/>
            <person name="Saif S."/>
            <person name="Shea T."/>
            <person name="Sisk P."/>
            <person name="Sykes S."/>
            <person name="Wortman J."/>
            <person name="Nusbaum C."/>
            <person name="Birren B."/>
        </authorList>
    </citation>
    <scope>NUCLEOTIDE SEQUENCE [LARGE SCALE GENOMIC DNA]</scope>
    <source>
        <strain evidence="3 4">CBS 101466</strain>
    </source>
</reference>
<dbReference type="Pfam" id="PF18566">
    <property type="entry name" value="Ldi"/>
    <property type="match status" value="1"/>
</dbReference>
<sequence length="565" mass="64097">MSTTTTSIATTSEARGTTLRAASPSAPAKLPFSLDIYPKLDYKQAGHLRHFHNLVTQADGEWNHMGPLDGSGEWEDAYRYQLATMCYAASVAHYHRLPLLRSVFRTLVRQMIHKMLHKSVWGYWFLTSHSGKKLDPSLTELRKPWADPVKEENIMYSGHLLLMTSLYAMLFDDDEFVEDKSIRFIWDPLFWGMGTETFEYSNRSLQQVILAQMEKNEWVGVCCEPNAVFVVCNQFPIIAMRYNDIRDGTNEVEKVLERYTAALEKKGMLQNDGLWSAAFLVKQRVAAPTKQGTHTAWNNAFMNAWNSSFVRQNWERQSTGHLVRANGRTVLQATNVAAAYRSIVAENGGVPEDTSAALVKAKELSTQDAYRHPFPFQSASRGLFMMMLSELGRREELNDLLDFADQKLSPKWERGGLFYPRKDDFFDSAGDYVHVEPHSGNSAIGYARLNVEDGQKIMWEHPWTKEGLNSRPWVEGCSLGDDVDFLRGVWDTERRAAIVTLKSWEGDFEKPKDVRIVVRGLPMAEWAIYVNGDLQHTTDVDSNGTLEVKVAVAPSEEVDVVVCEA</sequence>
<feature type="domain" description="Linalool dehydratase/isomerase" evidence="2">
    <location>
        <begin position="79"/>
        <end position="424"/>
    </location>
</feature>
<evidence type="ECO:0000256" key="1">
    <source>
        <dbReference type="SAM" id="MobiDB-lite"/>
    </source>
</evidence>
<dbReference type="OrthoDB" id="9979195at2759"/>
<dbReference type="InParanoid" id="W2RSF9"/>
<dbReference type="RefSeq" id="XP_008718040.1">
    <property type="nucleotide sequence ID" value="XM_008719818.1"/>
</dbReference>
<feature type="region of interest" description="Disordered" evidence="1">
    <location>
        <begin position="1"/>
        <end position="25"/>
    </location>
</feature>